<evidence type="ECO:0000313" key="2">
    <source>
        <dbReference type="EMBL" id="KAJ7033108.1"/>
    </source>
</evidence>
<feature type="compositionally biased region" description="Basic and acidic residues" evidence="1">
    <location>
        <begin position="204"/>
        <end position="219"/>
    </location>
</feature>
<feature type="compositionally biased region" description="Basic and acidic residues" evidence="1">
    <location>
        <begin position="155"/>
        <end position="169"/>
    </location>
</feature>
<evidence type="ECO:0000256" key="1">
    <source>
        <dbReference type="SAM" id="MobiDB-lite"/>
    </source>
</evidence>
<feature type="compositionally biased region" description="Basic and acidic residues" evidence="1">
    <location>
        <begin position="80"/>
        <end position="96"/>
    </location>
</feature>
<keyword evidence="3" id="KW-1185">Reference proteome</keyword>
<feature type="region of interest" description="Disordered" evidence="1">
    <location>
        <begin position="1"/>
        <end position="143"/>
    </location>
</feature>
<feature type="compositionally biased region" description="Low complexity" evidence="1">
    <location>
        <begin position="127"/>
        <end position="138"/>
    </location>
</feature>
<dbReference type="Proteomes" id="UP001218188">
    <property type="component" value="Unassembled WGS sequence"/>
</dbReference>
<protein>
    <submittedName>
        <fullName evidence="2">Uncharacterized protein</fullName>
    </submittedName>
</protein>
<feature type="region of interest" description="Disordered" evidence="1">
    <location>
        <begin position="155"/>
        <end position="219"/>
    </location>
</feature>
<comment type="caution">
    <text evidence="2">The sequence shown here is derived from an EMBL/GenBank/DDBJ whole genome shotgun (WGS) entry which is preliminary data.</text>
</comment>
<organism evidence="2 3">
    <name type="scientific">Mycena alexandri</name>
    <dbReference type="NCBI Taxonomy" id="1745969"/>
    <lineage>
        <taxon>Eukaryota</taxon>
        <taxon>Fungi</taxon>
        <taxon>Dikarya</taxon>
        <taxon>Basidiomycota</taxon>
        <taxon>Agaricomycotina</taxon>
        <taxon>Agaricomycetes</taxon>
        <taxon>Agaricomycetidae</taxon>
        <taxon>Agaricales</taxon>
        <taxon>Marasmiineae</taxon>
        <taxon>Mycenaceae</taxon>
        <taxon>Mycena</taxon>
    </lineage>
</organism>
<sequence length="219" mass="23757">MSRRTVGPECQRQSRVPGDVPRNGWRKADETECPKAAGGCSEGVTEVAEKRRSAPKSRTVVREKNGCVKESELGELPDGDAERPEVEFVEYSDSHRSTMLNDGGSPREPGAWTIAPKATRSDGRNRGSGSSTGGTRSDQATDSVCSDVWGLIRSERSFGAEHRSSENRTNDWLNSGEQSVQDHPRVRLLARCTTPERAPGSGSERSERSIGAREGARSG</sequence>
<feature type="compositionally biased region" description="Basic and acidic residues" evidence="1">
    <location>
        <begin position="60"/>
        <end position="72"/>
    </location>
</feature>
<reference evidence="2" key="1">
    <citation type="submission" date="2023-03" db="EMBL/GenBank/DDBJ databases">
        <title>Massive genome expansion in bonnet fungi (Mycena s.s.) driven by repeated elements and novel gene families across ecological guilds.</title>
        <authorList>
            <consortium name="Lawrence Berkeley National Laboratory"/>
            <person name="Harder C.B."/>
            <person name="Miyauchi S."/>
            <person name="Viragh M."/>
            <person name="Kuo A."/>
            <person name="Thoen E."/>
            <person name="Andreopoulos B."/>
            <person name="Lu D."/>
            <person name="Skrede I."/>
            <person name="Drula E."/>
            <person name="Henrissat B."/>
            <person name="Morin E."/>
            <person name="Kohler A."/>
            <person name="Barry K."/>
            <person name="LaButti K."/>
            <person name="Morin E."/>
            <person name="Salamov A."/>
            <person name="Lipzen A."/>
            <person name="Mereny Z."/>
            <person name="Hegedus B."/>
            <person name="Baldrian P."/>
            <person name="Stursova M."/>
            <person name="Weitz H."/>
            <person name="Taylor A."/>
            <person name="Grigoriev I.V."/>
            <person name="Nagy L.G."/>
            <person name="Martin F."/>
            <person name="Kauserud H."/>
        </authorList>
    </citation>
    <scope>NUCLEOTIDE SEQUENCE</scope>
    <source>
        <strain evidence="2">CBHHK200</strain>
    </source>
</reference>
<dbReference type="EMBL" id="JARJCM010000067">
    <property type="protein sequence ID" value="KAJ7033108.1"/>
    <property type="molecule type" value="Genomic_DNA"/>
</dbReference>
<dbReference type="AlphaFoldDB" id="A0AAD6SVD3"/>
<feature type="compositionally biased region" description="Polar residues" evidence="1">
    <location>
        <begin position="170"/>
        <end position="179"/>
    </location>
</feature>
<proteinExistence type="predicted"/>
<name>A0AAD6SVD3_9AGAR</name>
<accession>A0AAD6SVD3</accession>
<gene>
    <name evidence="2" type="ORF">C8F04DRAFT_1184369</name>
</gene>
<evidence type="ECO:0000313" key="3">
    <source>
        <dbReference type="Proteomes" id="UP001218188"/>
    </source>
</evidence>